<dbReference type="SMART" id="SM00436">
    <property type="entry name" value="TOP1Bc"/>
    <property type="match status" value="1"/>
</dbReference>
<comment type="similarity">
    <text evidence="2 7">Belongs to the type IA topoisomerase family.</text>
</comment>
<evidence type="ECO:0000259" key="8">
    <source>
        <dbReference type="PROSITE" id="PS50880"/>
    </source>
</evidence>
<dbReference type="Gene3D" id="2.70.20.10">
    <property type="entry name" value="Topoisomerase I, domain 3"/>
    <property type="match status" value="1"/>
</dbReference>
<comment type="function">
    <text evidence="7">Introduces a single-strand break via transesterification at a target site in duplex DNA. Releases the supercoiling and torsional tension of DNA introduced during the DNA replication and transcription by transiently cleaving and rejoining one strand of the DNA duplex. The scissile phosphodiester is attacked by the catalytic tyrosine of the enzyme, resulting in the formation of a DNA-(5'-phosphotyrosyl)-enzyme intermediate and the expulsion of a 3'-OH DNA strand.</text>
</comment>
<evidence type="ECO:0000256" key="7">
    <source>
        <dbReference type="RuleBase" id="RU362092"/>
    </source>
</evidence>
<dbReference type="Gene3D" id="1.10.290.10">
    <property type="entry name" value="Topoisomerase I, domain 4"/>
    <property type="match status" value="1"/>
</dbReference>
<keyword evidence="4 7" id="KW-0799">Topoisomerase</keyword>
<dbReference type="EC" id="5.6.2.1" evidence="3 7"/>
<dbReference type="PROSITE" id="PS50880">
    <property type="entry name" value="TOPRIM"/>
    <property type="match status" value="1"/>
</dbReference>
<dbReference type="Pfam" id="PF01751">
    <property type="entry name" value="Toprim"/>
    <property type="match status" value="1"/>
</dbReference>
<organism evidence="10 11">
    <name type="scientific">Cardiosporidium cionae</name>
    <dbReference type="NCBI Taxonomy" id="476202"/>
    <lineage>
        <taxon>Eukaryota</taxon>
        <taxon>Sar</taxon>
        <taxon>Alveolata</taxon>
        <taxon>Apicomplexa</taxon>
        <taxon>Aconoidasida</taxon>
        <taxon>Nephromycida</taxon>
        <taxon>Cardiosporidium</taxon>
    </lineage>
</organism>
<dbReference type="CDD" id="cd03362">
    <property type="entry name" value="TOPRIM_TopoIA_TopoIII"/>
    <property type="match status" value="1"/>
</dbReference>
<dbReference type="Gene3D" id="3.40.50.140">
    <property type="match status" value="1"/>
</dbReference>
<dbReference type="EMBL" id="JADAQX010000273">
    <property type="protein sequence ID" value="KAF8820906.1"/>
    <property type="molecule type" value="Genomic_DNA"/>
</dbReference>
<dbReference type="InterPro" id="IPR013824">
    <property type="entry name" value="Topo_IA_cen_sub1"/>
</dbReference>
<dbReference type="PANTHER" id="PTHR11390:SF21">
    <property type="entry name" value="DNA TOPOISOMERASE 3-ALPHA"/>
    <property type="match status" value="1"/>
</dbReference>
<evidence type="ECO:0000256" key="2">
    <source>
        <dbReference type="ARBA" id="ARBA00009446"/>
    </source>
</evidence>
<dbReference type="InterPro" id="IPR013826">
    <property type="entry name" value="Topo_IA_cen_sub3"/>
</dbReference>
<dbReference type="InterPro" id="IPR003602">
    <property type="entry name" value="Topo_IA_DNA-bd_dom"/>
</dbReference>
<keyword evidence="6 7" id="KW-0413">Isomerase</keyword>
<dbReference type="InterPro" id="IPR013497">
    <property type="entry name" value="Topo_IA_cen"/>
</dbReference>
<dbReference type="Gene3D" id="1.10.460.10">
    <property type="entry name" value="Topoisomerase I, domain 2"/>
    <property type="match status" value="1"/>
</dbReference>
<protein>
    <recommendedName>
        <fullName evidence="3 7">DNA topoisomerase</fullName>
        <ecNumber evidence="3 7">5.6.2.1</ecNumber>
    </recommendedName>
</protein>
<reference evidence="10 11" key="1">
    <citation type="journal article" date="2020" name="bioRxiv">
        <title>Metabolic contributions of an alphaproteobacterial endosymbiont in the apicomplexan Cardiosporidium cionae.</title>
        <authorList>
            <person name="Hunter E.S."/>
            <person name="Paight C.J."/>
            <person name="Lane C.E."/>
        </authorList>
    </citation>
    <scope>NUCLEOTIDE SEQUENCE [LARGE SCALE GENOMIC DNA]</scope>
    <source>
        <strain evidence="10">ESH_2018</strain>
    </source>
</reference>
<accession>A0ABQ7JA92</accession>
<dbReference type="InterPro" id="IPR006171">
    <property type="entry name" value="TOPRIM_dom"/>
</dbReference>
<evidence type="ECO:0000256" key="4">
    <source>
        <dbReference type="ARBA" id="ARBA00023029"/>
    </source>
</evidence>
<dbReference type="InterPro" id="IPR013825">
    <property type="entry name" value="Topo_IA_cen_sub2"/>
</dbReference>
<dbReference type="Proteomes" id="UP000823046">
    <property type="component" value="Unassembled WGS sequence"/>
</dbReference>
<dbReference type="Pfam" id="PF01131">
    <property type="entry name" value="Topoisom_bac"/>
    <property type="match status" value="1"/>
</dbReference>
<evidence type="ECO:0000256" key="6">
    <source>
        <dbReference type="ARBA" id="ARBA00023235"/>
    </source>
</evidence>
<dbReference type="SMART" id="SM00437">
    <property type="entry name" value="TOP1Ac"/>
    <property type="match status" value="1"/>
</dbReference>
<feature type="domain" description="Toprim" evidence="8">
    <location>
        <begin position="8"/>
        <end position="152"/>
    </location>
</feature>
<feature type="domain" description="Topo IA-type catalytic" evidence="9">
    <location>
        <begin position="170"/>
        <end position="600"/>
    </location>
</feature>
<dbReference type="PRINTS" id="PR00417">
    <property type="entry name" value="PRTPISMRASEI"/>
</dbReference>
<keyword evidence="5 7" id="KW-0238">DNA-binding</keyword>
<name>A0ABQ7JA92_9APIC</name>
<proteinExistence type="inferred from homology"/>
<evidence type="ECO:0000259" key="9">
    <source>
        <dbReference type="PROSITE" id="PS52039"/>
    </source>
</evidence>
<dbReference type="SMART" id="SM00493">
    <property type="entry name" value="TOPRIM"/>
    <property type="match status" value="1"/>
</dbReference>
<evidence type="ECO:0000256" key="1">
    <source>
        <dbReference type="ARBA" id="ARBA00000213"/>
    </source>
</evidence>
<dbReference type="InterPro" id="IPR023405">
    <property type="entry name" value="Topo_IA_core_domain"/>
</dbReference>
<sequence>MRFPSSFQVLNIAEKPSVAREITRLLATSSPQKKHSHSQFNPVVSFEFELMKRPCTMIFTSVAGHMMKIDFPAEYRDWNAVNHELLFTAPILRSVDPNCLKLAKNLEVYAQTCTCLVLWLDCDREGEAISFEVVEICKKANPNIEIYRAIFSAVTRYDIMRACETLQRPNKNLSDAVEARMELDLRIGATFTRFLSVRYPRRLDLPSKLISFGPCQFPTLGFVVERYLEIENFIREPFWHIDVSVPVETPSKEKEIVEFQWNRHRLFDRLSTFLFFEICFAVSEALVTDISGKEKTKRRPLPLTTVEMNKVASRHLSMSAHRCMQVAENLYNRGFISYPRTETDKFPKTLNLRSIVEAQTENEIWGDYAKSLLDGGFYWPREGTNNDAAHPPIHPVKTCQRNDCSTDEEWQLYKYVTQHFLACCSDDAIGFESRVEIDIAGEIFHTTGLIVVKKNWLNVFPYEKWTGRQLPKFIVNDMLQPSSINFVEGHTDPPEPLSEEGLIDKMHKNGIGTDATMHEHIHTIEERKYVWKDERSRFFPTKLGVALVKGFKALQKRTGMDLSQPALRSRMESDMCNVANGKVSKETIISSHVNEMHRVFRMTRDNIYFLDEEMHREFDTIGNTVGHNGKIVAKGFSLCGKCNALMDMKVSDGLVGRTSLTEVPSNRTSRGRSYRGATDTLRIAENRFLVCSRFSSGCSEVLYIPQKGDLSANPHRCPYCNFQVLDVVNRNTKKRHTVCPFCFRNPPAAEIERVSTADNGNLEDLPEFRCFMCRHSGCALAIGRNSLQW</sequence>
<comment type="catalytic activity">
    <reaction evidence="1 7">
        <text>ATP-independent breakage of single-stranded DNA, followed by passage and rejoining.</text>
        <dbReference type="EC" id="5.6.2.1"/>
    </reaction>
</comment>
<dbReference type="InterPro" id="IPR034144">
    <property type="entry name" value="TOPRIM_TopoIII"/>
</dbReference>
<evidence type="ECO:0000313" key="11">
    <source>
        <dbReference type="Proteomes" id="UP000823046"/>
    </source>
</evidence>
<gene>
    <name evidence="10" type="ORF">IE077_002674</name>
</gene>
<dbReference type="SUPFAM" id="SSF56712">
    <property type="entry name" value="Prokaryotic type I DNA topoisomerase"/>
    <property type="match status" value="1"/>
</dbReference>
<evidence type="ECO:0000256" key="5">
    <source>
        <dbReference type="ARBA" id="ARBA00023125"/>
    </source>
</evidence>
<evidence type="ECO:0000313" key="10">
    <source>
        <dbReference type="EMBL" id="KAF8820906.1"/>
    </source>
</evidence>
<dbReference type="PANTHER" id="PTHR11390">
    <property type="entry name" value="PROKARYOTIC DNA TOPOISOMERASE"/>
    <property type="match status" value="1"/>
</dbReference>
<evidence type="ECO:0000256" key="3">
    <source>
        <dbReference type="ARBA" id="ARBA00012891"/>
    </source>
</evidence>
<dbReference type="CDD" id="cd00186">
    <property type="entry name" value="TOP1Ac"/>
    <property type="match status" value="1"/>
</dbReference>
<dbReference type="InterPro" id="IPR003601">
    <property type="entry name" value="Topo_IA_2"/>
</dbReference>
<dbReference type="PROSITE" id="PS52039">
    <property type="entry name" value="TOPO_IA_2"/>
    <property type="match status" value="1"/>
</dbReference>
<dbReference type="InterPro" id="IPR000380">
    <property type="entry name" value="Topo_IA"/>
</dbReference>
<keyword evidence="11" id="KW-1185">Reference proteome</keyword>
<comment type="caution">
    <text evidence="10">The sequence shown here is derived from an EMBL/GenBank/DDBJ whole genome shotgun (WGS) entry which is preliminary data.</text>
</comment>